<accession>A0A6P8EDW7</accession>
<reference evidence="6" key="1">
    <citation type="submission" date="2025-08" db="UniProtKB">
        <authorList>
            <consortium name="RefSeq"/>
        </authorList>
    </citation>
    <scope>IDENTIFICATION</scope>
</reference>
<keyword evidence="1 3" id="KW-0732">Signal</keyword>
<feature type="signal peptide" evidence="3">
    <location>
        <begin position="1"/>
        <end position="19"/>
    </location>
</feature>
<evidence type="ECO:0000313" key="5">
    <source>
        <dbReference type="Proteomes" id="UP000515152"/>
    </source>
</evidence>
<evidence type="ECO:0000256" key="2">
    <source>
        <dbReference type="ARBA" id="ARBA00023157"/>
    </source>
</evidence>
<dbReference type="AlphaFoldDB" id="A0A6P8EDW7"/>
<dbReference type="Proteomes" id="UP000515152">
    <property type="component" value="Chromosome 21"/>
</dbReference>
<keyword evidence="2" id="KW-1015">Disulfide bond</keyword>
<dbReference type="PANTHER" id="PTHR36191">
    <property type="entry name" value="ENDO/EXONUCLEASE/PHOSPHATASE DOMAIN-CONTAINING PROTEIN-RELATED"/>
    <property type="match status" value="1"/>
</dbReference>
<dbReference type="Pfam" id="PF23283">
    <property type="entry name" value="D8C_UMOD"/>
    <property type="match status" value="1"/>
</dbReference>
<evidence type="ECO:0000313" key="6">
    <source>
        <dbReference type="RefSeq" id="XP_031414128.1"/>
    </source>
</evidence>
<proteinExistence type="predicted"/>
<keyword evidence="5" id="KW-1185">Reference proteome</keyword>
<feature type="chain" id="PRO_5028265279" evidence="3">
    <location>
        <begin position="20"/>
        <end position="258"/>
    </location>
</feature>
<evidence type="ECO:0000256" key="3">
    <source>
        <dbReference type="SAM" id="SignalP"/>
    </source>
</evidence>
<dbReference type="InterPro" id="IPR057774">
    <property type="entry name" value="D8C_UMOD/GP2/OIT3-like"/>
</dbReference>
<name>A0A6P8EDW7_CLUHA</name>
<dbReference type="OrthoDB" id="2015116at2759"/>
<sequence>MGGLLLLLMFLHTPQDVSPQESDPCHTYTELNDTWRANTNLDWSVVRCDRDVQWQGWYRMFYQGTSVGMPESCVPTKRCSTNAPLWLNGLHPRQEEGIVTREVCGSYGGNCCYLKPPSIQVKACPGNYTVYKLVDPLGCNLAYCTGKMLFSDIVTIVFLCPCYIHHCFSWEKIFTSHIYYLKHISIRHADVPTATIPAAVTTPAPTTPKPRTQFQQRLRLKMALQRELSHTEMAQFTSQIREKLIQMGYPSDITVKMV</sequence>
<gene>
    <name evidence="6" type="primary">LOC116218103</name>
</gene>
<feature type="domain" description="UMOD/GP2/OIT3-like D8C" evidence="4">
    <location>
        <begin position="58"/>
        <end position="145"/>
    </location>
</feature>
<dbReference type="KEGG" id="char:116218103"/>
<dbReference type="RefSeq" id="XP_031414128.1">
    <property type="nucleotide sequence ID" value="XM_031558268.1"/>
</dbReference>
<protein>
    <submittedName>
        <fullName evidence="6">Pancreatic secretory granule membrane major glycoprotein GP2-like isoform X1</fullName>
    </submittedName>
</protein>
<dbReference type="PANTHER" id="PTHR36191:SF4">
    <property type="entry name" value="VWFD DOMAIN-CONTAINING PROTEIN"/>
    <property type="match status" value="1"/>
</dbReference>
<dbReference type="GeneID" id="116218103"/>
<organism evidence="5 6">
    <name type="scientific">Clupea harengus</name>
    <name type="common">Atlantic herring</name>
    <dbReference type="NCBI Taxonomy" id="7950"/>
    <lineage>
        <taxon>Eukaryota</taxon>
        <taxon>Metazoa</taxon>
        <taxon>Chordata</taxon>
        <taxon>Craniata</taxon>
        <taxon>Vertebrata</taxon>
        <taxon>Euteleostomi</taxon>
        <taxon>Actinopterygii</taxon>
        <taxon>Neopterygii</taxon>
        <taxon>Teleostei</taxon>
        <taxon>Clupei</taxon>
        <taxon>Clupeiformes</taxon>
        <taxon>Clupeoidei</taxon>
        <taxon>Clupeidae</taxon>
        <taxon>Clupea</taxon>
    </lineage>
</organism>
<evidence type="ECO:0000256" key="1">
    <source>
        <dbReference type="ARBA" id="ARBA00022729"/>
    </source>
</evidence>
<evidence type="ECO:0000259" key="4">
    <source>
        <dbReference type="Pfam" id="PF23283"/>
    </source>
</evidence>